<organism evidence="2 3">
    <name type="scientific">Rhizobium quercicola</name>
    <dbReference type="NCBI Taxonomy" id="2901226"/>
    <lineage>
        <taxon>Bacteria</taxon>
        <taxon>Pseudomonadati</taxon>
        <taxon>Pseudomonadota</taxon>
        <taxon>Alphaproteobacteria</taxon>
        <taxon>Hyphomicrobiales</taxon>
        <taxon>Rhizobiaceae</taxon>
        <taxon>Rhizobium/Agrobacterium group</taxon>
        <taxon>Rhizobium</taxon>
    </lineage>
</organism>
<dbReference type="EMBL" id="JAJOZR010000004">
    <property type="protein sequence ID" value="MCD7109077.1"/>
    <property type="molecule type" value="Genomic_DNA"/>
</dbReference>
<sequence>MSMIMHRAEARPGQTSATYKHFFVERPCRILVVGQHLKPKTKYNGLLRHISIGGAMIDFNPAVHLPQHFFVEIVGFPEEIGSTVVHRVGSELGVRFNMQLSQAFIRQLIRMDFAHNGIATR</sequence>
<keyword evidence="3" id="KW-1185">Reference proteome</keyword>
<accession>A0A9X1T053</accession>
<dbReference type="AlphaFoldDB" id="A0A9X1T053"/>
<gene>
    <name evidence="2" type="ORF">LRX75_08475</name>
</gene>
<name>A0A9X1T053_9HYPH</name>
<evidence type="ECO:0000313" key="3">
    <source>
        <dbReference type="Proteomes" id="UP001139089"/>
    </source>
</evidence>
<dbReference type="Pfam" id="PF07238">
    <property type="entry name" value="PilZ"/>
    <property type="match status" value="1"/>
</dbReference>
<dbReference type="Proteomes" id="UP001139089">
    <property type="component" value="Unassembled WGS sequence"/>
</dbReference>
<comment type="caution">
    <text evidence="2">The sequence shown here is derived from an EMBL/GenBank/DDBJ whole genome shotgun (WGS) entry which is preliminary data.</text>
</comment>
<evidence type="ECO:0000313" key="2">
    <source>
        <dbReference type="EMBL" id="MCD7109077.1"/>
    </source>
</evidence>
<proteinExistence type="predicted"/>
<dbReference type="InterPro" id="IPR009875">
    <property type="entry name" value="PilZ_domain"/>
</dbReference>
<evidence type="ECO:0000259" key="1">
    <source>
        <dbReference type="Pfam" id="PF07238"/>
    </source>
</evidence>
<dbReference type="GO" id="GO:0035438">
    <property type="term" value="F:cyclic-di-GMP binding"/>
    <property type="evidence" value="ECO:0007669"/>
    <property type="project" value="InterPro"/>
</dbReference>
<protein>
    <submittedName>
        <fullName evidence="2">PilZ domain-containing protein</fullName>
    </submittedName>
</protein>
<dbReference type="RefSeq" id="WP_231813443.1">
    <property type="nucleotide sequence ID" value="NZ_JAJOZR010000004.1"/>
</dbReference>
<feature type="domain" description="PilZ" evidence="1">
    <location>
        <begin position="27"/>
        <end position="111"/>
    </location>
</feature>
<reference evidence="2" key="1">
    <citation type="submission" date="2021-12" db="EMBL/GenBank/DDBJ databases">
        <authorList>
            <person name="Li Y."/>
        </authorList>
    </citation>
    <scope>NUCLEOTIDE SEQUENCE</scope>
    <source>
        <strain evidence="2">DKSPLA3</strain>
    </source>
</reference>